<evidence type="ECO:0000256" key="9">
    <source>
        <dbReference type="ARBA" id="ARBA00023146"/>
    </source>
</evidence>
<dbReference type="GO" id="GO:0009328">
    <property type="term" value="C:phenylalanine-tRNA ligase complex"/>
    <property type="evidence" value="ECO:0007669"/>
    <property type="project" value="TreeGrafter"/>
</dbReference>
<comment type="caution">
    <text evidence="11">The sequence shown here is derived from an EMBL/GenBank/DDBJ whole genome shotgun (WGS) entry which is preliminary data.</text>
</comment>
<dbReference type="Proteomes" id="UP000593571">
    <property type="component" value="Unassembled WGS sequence"/>
</dbReference>
<dbReference type="FunFam" id="3.30.56.10:FF:000003">
    <property type="entry name" value="Phenylalanine--tRNA ligase beta subunit"/>
    <property type="match status" value="1"/>
</dbReference>
<dbReference type="InterPro" id="IPR041616">
    <property type="entry name" value="PheRS_beta_core"/>
</dbReference>
<dbReference type="Gene3D" id="3.30.930.10">
    <property type="entry name" value="Bira Bifunctional Protein, Domain 2"/>
    <property type="match status" value="1"/>
</dbReference>
<proteinExistence type="predicted"/>
<feature type="domain" description="B5" evidence="10">
    <location>
        <begin position="1"/>
        <end position="72"/>
    </location>
</feature>
<evidence type="ECO:0000256" key="7">
    <source>
        <dbReference type="ARBA" id="ARBA00022842"/>
    </source>
</evidence>
<dbReference type="SMART" id="SM00874">
    <property type="entry name" value="B5"/>
    <property type="match status" value="1"/>
</dbReference>
<name>A0A7J8JDE2_ROUAE</name>
<evidence type="ECO:0000256" key="6">
    <source>
        <dbReference type="ARBA" id="ARBA00022840"/>
    </source>
</evidence>
<evidence type="ECO:0000313" key="11">
    <source>
        <dbReference type="EMBL" id="KAF6494857.1"/>
    </source>
</evidence>
<protein>
    <recommendedName>
        <fullName evidence="2">phenylalanine--tRNA ligase</fullName>
        <ecNumber evidence="2">6.1.1.20</ecNumber>
    </recommendedName>
</protein>
<keyword evidence="9 11" id="KW-0030">Aminoacyl-tRNA synthetase</keyword>
<keyword evidence="4" id="KW-0479">Metal-binding</keyword>
<dbReference type="InterPro" id="IPR005147">
    <property type="entry name" value="tRNA_synthase_B5-dom"/>
</dbReference>
<keyword evidence="8" id="KW-0648">Protein biosynthesis</keyword>
<dbReference type="SUPFAM" id="SSF46955">
    <property type="entry name" value="Putative DNA-binding domain"/>
    <property type="match status" value="1"/>
</dbReference>
<dbReference type="GO" id="GO:0004826">
    <property type="term" value="F:phenylalanine-tRNA ligase activity"/>
    <property type="evidence" value="ECO:0007669"/>
    <property type="project" value="UniProtKB-EC"/>
</dbReference>
<dbReference type="EMBL" id="JACASE010000002">
    <property type="protein sequence ID" value="KAF6494857.1"/>
    <property type="molecule type" value="Genomic_DNA"/>
</dbReference>
<dbReference type="FunFam" id="3.30.930.10:FF:000032">
    <property type="entry name" value="Phenylalanine--tRNA ligase beta subunit"/>
    <property type="match status" value="1"/>
</dbReference>
<evidence type="ECO:0000256" key="5">
    <source>
        <dbReference type="ARBA" id="ARBA00022741"/>
    </source>
</evidence>
<evidence type="ECO:0000256" key="8">
    <source>
        <dbReference type="ARBA" id="ARBA00022917"/>
    </source>
</evidence>
<dbReference type="InterPro" id="IPR045864">
    <property type="entry name" value="aa-tRNA-synth_II/BPL/LPL"/>
</dbReference>
<dbReference type="AlphaFoldDB" id="A0A7J8JDE2"/>
<dbReference type="GO" id="GO:0003723">
    <property type="term" value="F:RNA binding"/>
    <property type="evidence" value="ECO:0007669"/>
    <property type="project" value="InterPro"/>
</dbReference>
<dbReference type="EC" id="6.1.1.20" evidence="2"/>
<dbReference type="PANTHER" id="PTHR10947:SF0">
    <property type="entry name" value="PHENYLALANINE--TRNA LIGASE BETA SUBUNIT"/>
    <property type="match status" value="1"/>
</dbReference>
<dbReference type="Pfam" id="PF17759">
    <property type="entry name" value="tRNA_synthFbeta"/>
    <property type="match status" value="1"/>
</dbReference>
<reference evidence="11 12" key="1">
    <citation type="journal article" date="2020" name="Nature">
        <title>Six reference-quality genomes reveal evolution of bat adaptations.</title>
        <authorList>
            <person name="Jebb D."/>
            <person name="Huang Z."/>
            <person name="Pippel M."/>
            <person name="Hughes G.M."/>
            <person name="Lavrichenko K."/>
            <person name="Devanna P."/>
            <person name="Winkler S."/>
            <person name="Jermiin L.S."/>
            <person name="Skirmuntt E.C."/>
            <person name="Katzourakis A."/>
            <person name="Burkitt-Gray L."/>
            <person name="Ray D.A."/>
            <person name="Sullivan K.A.M."/>
            <person name="Roscito J.G."/>
            <person name="Kirilenko B.M."/>
            <person name="Davalos L.M."/>
            <person name="Corthals A.P."/>
            <person name="Power M.L."/>
            <person name="Jones G."/>
            <person name="Ransome R.D."/>
            <person name="Dechmann D.K.N."/>
            <person name="Locatelli A.G."/>
            <person name="Puechmaille S.J."/>
            <person name="Fedrigo O."/>
            <person name="Jarvis E.D."/>
            <person name="Hiller M."/>
            <person name="Vernes S.C."/>
            <person name="Myers E.W."/>
            <person name="Teeling E.C."/>
        </authorList>
    </citation>
    <scope>NUCLEOTIDE SEQUENCE [LARGE SCALE GENOMIC DNA]</scope>
    <source>
        <strain evidence="11">MRouAeg1</strain>
        <tissue evidence="11">Muscle</tissue>
    </source>
</reference>
<dbReference type="InterPro" id="IPR009061">
    <property type="entry name" value="DNA-bd_dom_put_sf"/>
</dbReference>
<keyword evidence="12" id="KW-1185">Reference proteome</keyword>
<dbReference type="InterPro" id="IPR045060">
    <property type="entry name" value="Phe-tRNA-ligase_IIc_bsu"/>
</dbReference>
<dbReference type="PANTHER" id="PTHR10947">
    <property type="entry name" value="PHENYLALANYL-TRNA SYNTHETASE BETA CHAIN AND LEUCINE-RICH REPEAT-CONTAINING PROTEIN 47"/>
    <property type="match status" value="1"/>
</dbReference>
<dbReference type="GO" id="GO:0005524">
    <property type="term" value="F:ATP binding"/>
    <property type="evidence" value="ECO:0007669"/>
    <property type="project" value="UniProtKB-KW"/>
</dbReference>
<evidence type="ECO:0000256" key="4">
    <source>
        <dbReference type="ARBA" id="ARBA00022723"/>
    </source>
</evidence>
<evidence type="ECO:0000256" key="1">
    <source>
        <dbReference type="ARBA" id="ARBA00001946"/>
    </source>
</evidence>
<accession>A0A7J8JDE2</accession>
<keyword evidence="5" id="KW-0547">Nucleotide-binding</keyword>
<evidence type="ECO:0000259" key="10">
    <source>
        <dbReference type="PROSITE" id="PS51483"/>
    </source>
</evidence>
<dbReference type="Pfam" id="PF03484">
    <property type="entry name" value="B5"/>
    <property type="match status" value="1"/>
</dbReference>
<keyword evidence="6" id="KW-0067">ATP-binding</keyword>
<organism evidence="11 12">
    <name type="scientific">Rousettus aegyptiacus</name>
    <name type="common">Egyptian fruit bat</name>
    <name type="synonym">Pteropus aegyptiacus</name>
    <dbReference type="NCBI Taxonomy" id="9407"/>
    <lineage>
        <taxon>Eukaryota</taxon>
        <taxon>Metazoa</taxon>
        <taxon>Chordata</taxon>
        <taxon>Craniata</taxon>
        <taxon>Vertebrata</taxon>
        <taxon>Euteleostomi</taxon>
        <taxon>Mammalia</taxon>
        <taxon>Eutheria</taxon>
        <taxon>Laurasiatheria</taxon>
        <taxon>Chiroptera</taxon>
        <taxon>Yinpterochiroptera</taxon>
        <taxon>Pteropodoidea</taxon>
        <taxon>Pteropodidae</taxon>
        <taxon>Rousettinae</taxon>
        <taxon>Rousettus</taxon>
    </lineage>
</organism>
<keyword evidence="7" id="KW-0460">Magnesium</keyword>
<sequence length="246" mass="27098">MVRADLINKKVGIRETPENLAKLLTRMYLKSEVIGDGNQIEIEIPPTRADIIHACDIVEDAAIAYGYNNIQMTLPKTYTIANQFPLNKLTELLRHDMAAAGFTEALTFALCSEEDIADKLGLDISATKAVHISNPKTAGFQVARTTLLPGLLKTIAANRKMPLPLKLFEISDIVVKDPSRDVGARNYRHLCAVYYNKTPGFEIIHGLLDRVMQLLAVPPGEKKGGYVIKASEGKTGQLNPESVIMR</sequence>
<comment type="cofactor">
    <cofactor evidence="1">
        <name>Mg(2+)</name>
        <dbReference type="ChEBI" id="CHEBI:18420"/>
    </cofactor>
</comment>
<dbReference type="GO" id="GO:0006432">
    <property type="term" value="P:phenylalanyl-tRNA aminoacylation"/>
    <property type="evidence" value="ECO:0007669"/>
    <property type="project" value="InterPro"/>
</dbReference>
<dbReference type="GO" id="GO:0000287">
    <property type="term" value="F:magnesium ion binding"/>
    <property type="evidence" value="ECO:0007669"/>
    <property type="project" value="InterPro"/>
</dbReference>
<evidence type="ECO:0000256" key="2">
    <source>
        <dbReference type="ARBA" id="ARBA00012814"/>
    </source>
</evidence>
<evidence type="ECO:0000256" key="3">
    <source>
        <dbReference type="ARBA" id="ARBA00022598"/>
    </source>
</evidence>
<dbReference type="SUPFAM" id="SSF55681">
    <property type="entry name" value="Class II aaRS and biotin synthetases"/>
    <property type="match status" value="1"/>
</dbReference>
<dbReference type="PROSITE" id="PS51483">
    <property type="entry name" value="B5"/>
    <property type="match status" value="1"/>
</dbReference>
<evidence type="ECO:0000313" key="12">
    <source>
        <dbReference type="Proteomes" id="UP000593571"/>
    </source>
</evidence>
<keyword evidence="3" id="KW-0436">Ligase</keyword>
<dbReference type="Gene3D" id="3.30.56.10">
    <property type="match status" value="1"/>
</dbReference>
<gene>
    <name evidence="11" type="ORF">HJG63_004963</name>
</gene>